<comment type="subcellular location">
    <subcellularLocation>
        <location evidence="1">Membrane</location>
    </subcellularLocation>
</comment>
<name>A0A0M3HS46_ASCLU</name>
<keyword evidence="4" id="KW-0472">Membrane</keyword>
<dbReference type="GO" id="GO:0007165">
    <property type="term" value="P:signal transduction"/>
    <property type="evidence" value="ECO:0007669"/>
    <property type="project" value="TreeGrafter"/>
</dbReference>
<sequence length="321" mass="36943">MQRPTTAHHSFRHLNRQSHNRSFVEHDVSSANPMHILFPLPKKRGKPEENPFGITMDLAKPVVDIAIEEVYRRQIVPLGSLMTHFKDTQLSDAHGPNVAINQLVEGKLDCIIGYAFVYALAPVARMSPYWKSATNNGIPVITSIGLTSNLDNRTEYQLMTRITSPYKIVTRAVTKVFDKMDWLKVAYIFNEQRHGSSDTGIPYGECYLQMASLQRLQYKKNKMEYNYFMFNELKHDQKVLRDSLIRASWISNAPHTSKQVVAICLFFLCLYSYVHRVVQHFQFGFERSDVILRKVMHQFVRCGGEKIGEGIVKIVKCVNDN</sequence>
<evidence type="ECO:0000256" key="1">
    <source>
        <dbReference type="ARBA" id="ARBA00004370"/>
    </source>
</evidence>
<dbReference type="AlphaFoldDB" id="A0A0M3HS46"/>
<dbReference type="GO" id="GO:0017046">
    <property type="term" value="F:peptide hormone binding"/>
    <property type="evidence" value="ECO:0007669"/>
    <property type="project" value="TreeGrafter"/>
</dbReference>
<evidence type="ECO:0000313" key="6">
    <source>
        <dbReference type="Proteomes" id="UP000036681"/>
    </source>
</evidence>
<dbReference type="InterPro" id="IPR028082">
    <property type="entry name" value="Peripla_BP_I"/>
</dbReference>
<dbReference type="WBParaSite" id="ALUE_0000523901-mRNA-1">
    <property type="protein sequence ID" value="ALUE_0000523901-mRNA-1"/>
    <property type="gene ID" value="ALUE_0000523901"/>
</dbReference>
<protein>
    <submittedName>
        <fullName evidence="7">ANF_receptor domain-containing protein</fullName>
    </submittedName>
</protein>
<dbReference type="PANTHER" id="PTHR44755">
    <property type="entry name" value="NATRIURETIC PEPTIDE RECEPTOR 3-RELATED"/>
    <property type="match status" value="1"/>
</dbReference>
<keyword evidence="2" id="KW-0812">Transmembrane</keyword>
<proteinExistence type="predicted"/>
<reference evidence="7" key="1">
    <citation type="submission" date="2017-02" db="UniProtKB">
        <authorList>
            <consortium name="WormBaseParasite"/>
        </authorList>
    </citation>
    <scope>IDENTIFICATION</scope>
</reference>
<evidence type="ECO:0000313" key="7">
    <source>
        <dbReference type="WBParaSite" id="ALUE_0000523901-mRNA-1"/>
    </source>
</evidence>
<keyword evidence="3" id="KW-1133">Transmembrane helix</keyword>
<dbReference type="GO" id="GO:0016020">
    <property type="term" value="C:membrane"/>
    <property type="evidence" value="ECO:0007669"/>
    <property type="project" value="UniProtKB-SubCell"/>
</dbReference>
<dbReference type="InterPro" id="IPR001828">
    <property type="entry name" value="ANF_lig-bd_rcpt"/>
</dbReference>
<organism evidence="6 7">
    <name type="scientific">Ascaris lumbricoides</name>
    <name type="common">Giant roundworm</name>
    <dbReference type="NCBI Taxonomy" id="6252"/>
    <lineage>
        <taxon>Eukaryota</taxon>
        <taxon>Metazoa</taxon>
        <taxon>Ecdysozoa</taxon>
        <taxon>Nematoda</taxon>
        <taxon>Chromadorea</taxon>
        <taxon>Rhabditida</taxon>
        <taxon>Spirurina</taxon>
        <taxon>Ascaridomorpha</taxon>
        <taxon>Ascaridoidea</taxon>
        <taxon>Ascarididae</taxon>
        <taxon>Ascaris</taxon>
    </lineage>
</organism>
<dbReference type="Proteomes" id="UP000036681">
    <property type="component" value="Unplaced"/>
</dbReference>
<evidence type="ECO:0000259" key="5">
    <source>
        <dbReference type="Pfam" id="PF01094"/>
    </source>
</evidence>
<dbReference type="Pfam" id="PF01094">
    <property type="entry name" value="ANF_receptor"/>
    <property type="match status" value="1"/>
</dbReference>
<dbReference type="InterPro" id="IPR052612">
    <property type="entry name" value="ANP_Clearance_Receptor"/>
</dbReference>
<evidence type="ECO:0000256" key="3">
    <source>
        <dbReference type="ARBA" id="ARBA00022989"/>
    </source>
</evidence>
<accession>A0A0M3HS46</accession>
<dbReference type="PANTHER" id="PTHR44755:SF10">
    <property type="entry name" value="RECEPTOR LIGAND BINDING REGION DOMAIN-CONTAINING PROTEIN"/>
    <property type="match status" value="1"/>
</dbReference>
<evidence type="ECO:0000256" key="4">
    <source>
        <dbReference type="ARBA" id="ARBA00023136"/>
    </source>
</evidence>
<dbReference type="SUPFAM" id="SSF53822">
    <property type="entry name" value="Periplasmic binding protein-like I"/>
    <property type="match status" value="1"/>
</dbReference>
<dbReference type="Gene3D" id="3.40.50.2300">
    <property type="match status" value="1"/>
</dbReference>
<evidence type="ECO:0000256" key="2">
    <source>
        <dbReference type="ARBA" id="ARBA00022692"/>
    </source>
</evidence>
<keyword evidence="6" id="KW-1185">Reference proteome</keyword>
<feature type="domain" description="Receptor ligand binding region" evidence="5">
    <location>
        <begin position="59"/>
        <end position="196"/>
    </location>
</feature>
<dbReference type="GO" id="GO:0038023">
    <property type="term" value="F:signaling receptor activity"/>
    <property type="evidence" value="ECO:0007669"/>
    <property type="project" value="TreeGrafter"/>
</dbReference>